<name>A0A0N9R133_9VIRU</name>
<keyword evidence="1" id="KW-1133">Transmembrane helix</keyword>
<accession>A0A0N9R133</accession>
<evidence type="ECO:0000313" key="2">
    <source>
        <dbReference type="EMBL" id="ALH23376.1"/>
    </source>
</evidence>
<gene>
    <name evidence="2" type="ORF">ceV_470</name>
</gene>
<keyword evidence="3" id="KW-1185">Reference proteome</keyword>
<keyword evidence="1" id="KW-0812">Transmembrane</keyword>
<feature type="transmembrane region" description="Helical" evidence="1">
    <location>
        <begin position="52"/>
        <end position="76"/>
    </location>
</feature>
<evidence type="ECO:0000313" key="3">
    <source>
        <dbReference type="Proteomes" id="UP000203826"/>
    </source>
</evidence>
<dbReference type="Proteomes" id="UP000203826">
    <property type="component" value="Segment"/>
</dbReference>
<sequence length="84" mass="9621">MFSTAENSMIHLNALTFNQLFFIIFIISIIIFCLGILFSIHKAISNNKYGDLRSIANICYTIYFFCVLVFVGYITFTASKVVLF</sequence>
<protein>
    <submittedName>
        <fullName evidence="2">Uncharacterized protein</fullName>
    </submittedName>
</protein>
<keyword evidence="1" id="KW-0472">Membrane</keyword>
<proteinExistence type="predicted"/>
<reference evidence="2 3" key="1">
    <citation type="journal article" date="2015" name="Genome Announc.">
        <title>The 474-Kilobase-Pair Complete Genome Sequence of CeV-01B, a Virus Infecting Haptolina (Chrysochromulina) ericina (Prymnesiophyceae).</title>
        <authorList>
            <person name="Gallot-Lavallee L."/>
            <person name="Pagarete A."/>
            <person name="Legendre M."/>
            <person name="Santini S."/>
            <person name="Sandaa R.A."/>
            <person name="Himmelbauer H."/>
            <person name="Ogata H."/>
            <person name="Bratbak G."/>
            <person name="Claverie J.M."/>
        </authorList>
    </citation>
    <scope>NUCLEOTIDE SEQUENCE [LARGE SCALE GENOMIC DNA]</scope>
    <source>
        <strain evidence="2">CeV-01B</strain>
    </source>
</reference>
<dbReference type="KEGG" id="vg:26049337"/>
<evidence type="ECO:0000256" key="1">
    <source>
        <dbReference type="SAM" id="Phobius"/>
    </source>
</evidence>
<dbReference type="EMBL" id="KT820662">
    <property type="protein sequence ID" value="ALH23376.1"/>
    <property type="molecule type" value="Genomic_DNA"/>
</dbReference>
<feature type="transmembrane region" description="Helical" evidence="1">
    <location>
        <begin position="20"/>
        <end position="40"/>
    </location>
</feature>
<organism evidence="2 3">
    <name type="scientific">Chrysochromulina ericina virus CeV-01B</name>
    <dbReference type="NCBI Taxonomy" id="3070830"/>
    <lineage>
        <taxon>Viruses</taxon>
        <taxon>Varidnaviria</taxon>
        <taxon>Bamfordvirae</taxon>
        <taxon>Nucleocytoviricota</taxon>
        <taxon>Megaviricetes</taxon>
        <taxon>Imitervirales</taxon>
        <taxon>Mesomimiviridae</taxon>
        <taxon>Tethysvirus</taxon>
        <taxon>Tethysvirus raunefjordenense</taxon>
    </lineage>
</organism>